<dbReference type="InterPro" id="IPR037213">
    <property type="entry name" value="Run_dom_sf"/>
</dbReference>
<dbReference type="KEGG" id="dci:103518223"/>
<feature type="compositionally biased region" description="Pro residues" evidence="9">
    <location>
        <begin position="505"/>
        <end position="522"/>
    </location>
</feature>
<dbReference type="GO" id="GO:0008270">
    <property type="term" value="F:zinc ion binding"/>
    <property type="evidence" value="ECO:0007669"/>
    <property type="project" value="UniProtKB-KW"/>
</dbReference>
<comment type="subcellular location">
    <subcellularLocation>
        <location evidence="1">Late endosome</location>
    </subcellularLocation>
</comment>
<evidence type="ECO:0000256" key="6">
    <source>
        <dbReference type="ARBA" id="ARBA00022771"/>
    </source>
</evidence>
<dbReference type="GO" id="GO:0006914">
    <property type="term" value="P:autophagy"/>
    <property type="evidence" value="ECO:0007669"/>
    <property type="project" value="UniProtKB-KW"/>
</dbReference>
<dbReference type="AlphaFoldDB" id="A0A3Q0JFT3"/>
<dbReference type="InterPro" id="IPR051366">
    <property type="entry name" value="DEF8"/>
</dbReference>
<evidence type="ECO:0000256" key="9">
    <source>
        <dbReference type="SAM" id="MobiDB-lite"/>
    </source>
</evidence>
<feature type="region of interest" description="Disordered" evidence="9">
    <location>
        <begin position="375"/>
        <end position="472"/>
    </location>
</feature>
<keyword evidence="4" id="KW-0677">Repeat</keyword>
<evidence type="ECO:0000256" key="1">
    <source>
        <dbReference type="ARBA" id="ARBA00004603"/>
    </source>
</evidence>
<dbReference type="Pfam" id="PF02759">
    <property type="entry name" value="RUN"/>
    <property type="match status" value="2"/>
</dbReference>
<proteinExistence type="predicted"/>
<feature type="region of interest" description="Disordered" evidence="9">
    <location>
        <begin position="500"/>
        <end position="524"/>
    </location>
</feature>
<dbReference type="STRING" id="121845.A0A3Q0JFT3"/>
<name>A0A3Q0JFT3_DIACI</name>
<keyword evidence="11" id="KW-1185">Reference proteome</keyword>
<dbReference type="PANTHER" id="PTHR12326:SF12">
    <property type="entry name" value="PLECKSTRIN HOMOLOGY AND RUN DOMAIN CONTAINING M1"/>
    <property type="match status" value="1"/>
</dbReference>
<accession>A0A3Q0JFT3</accession>
<dbReference type="SMART" id="SM01175">
    <property type="entry name" value="DUF4206"/>
    <property type="match status" value="1"/>
</dbReference>
<feature type="domain" description="RUN" evidence="10">
    <location>
        <begin position="44"/>
        <end position="182"/>
    </location>
</feature>
<evidence type="ECO:0000256" key="4">
    <source>
        <dbReference type="ARBA" id="ARBA00022737"/>
    </source>
</evidence>
<keyword evidence="8" id="KW-0072">Autophagy</keyword>
<keyword evidence="3" id="KW-0479">Metal-binding</keyword>
<evidence type="ECO:0000256" key="7">
    <source>
        <dbReference type="ARBA" id="ARBA00022833"/>
    </source>
</evidence>
<feature type="domain" description="RUN" evidence="10">
    <location>
        <begin position="177"/>
        <end position="302"/>
    </location>
</feature>
<dbReference type="InterPro" id="IPR025258">
    <property type="entry name" value="RH_dom"/>
</dbReference>
<protein>
    <submittedName>
        <fullName evidence="12">Pleckstrin homology domain-containing family M member 1</fullName>
    </submittedName>
</protein>
<evidence type="ECO:0000313" key="11">
    <source>
        <dbReference type="Proteomes" id="UP000079169"/>
    </source>
</evidence>
<dbReference type="InterPro" id="IPR004012">
    <property type="entry name" value="Run_dom"/>
</dbReference>
<evidence type="ECO:0000313" key="12">
    <source>
        <dbReference type="RefSeq" id="XP_026685898.1"/>
    </source>
</evidence>
<keyword evidence="5" id="KW-0967">Endosome</keyword>
<dbReference type="GeneID" id="103518223"/>
<evidence type="ECO:0000259" key="10">
    <source>
        <dbReference type="PROSITE" id="PS50826"/>
    </source>
</evidence>
<dbReference type="PaxDb" id="121845-A0A3Q0JFT3"/>
<sequence length="820" mass="92435">MTSLFRSMVSSKQQDSHFKNAIMYELNNNIKEIQTYPPHSQGKQTTNEVTNALCTTLEALFLHGLRETILTKMSALTSDIIKKPECNFWSVVLIFSHQEIISNISKFNLITNDIGRCRAWLRLAINDSLLVSYLSMMSSESNSLSSMYKKTALLRDMEKLDIAINLLQGILPYEFDLAVNSSLLNIWSDDALILSYCRVFSHMSLTWPSILVSIFSHQEIISNISKFNLITNDIGRCRAWLRLAINDSLLVSYLSMMSSESNSLSSMYKKTALLRDMEKLDIAINLLQGILPYEFDLAVNSSLLNIWSDDALILSGIWSPPMKAAPISSGMDVVKTIKDDIEESLGSRLSLSSFGSMPVSTQDIDEDAAMKLILGTPPSSSKIRTDTSNEKTFNTSETLASEQSDPTTSITKDTQDETNTNRPDEAQIGANIPIENEITVEPNHQQGNSETKKDNAPKLNSGDGESFDTLLNKYNQNNGDTIEDIEKGFNIEELLSQIKARHQVPPSPSPSTHPSIPPTPEPPIHEDIDGFELIQATNASPLNMPEFAYLAQCLFKLSHEGGLKAQNFSCKQCCTPIGMNYKHFCHFTGDYFCEDCFGGKTSIIPARIVFNWDFTERPVCRKASVFLTEIHNHPEFNVKLLNPRLYLVVDKMTQVHYLRMKLNYIKSYLLSCKTTENYLQVQLWPREYLYETLHVFSLLDLKEIRAGTLEVILNYVIAAGTKHIASCDLCKLKGHICELCGVGSDVIILQCYTQVAIMVFLFSVSNTEEIFSTTVTLTTFRDVIFPFDLERTHTCRECRATFHKVCYKGEILQCYTQTSI</sequence>
<dbReference type="SMART" id="SM00593">
    <property type="entry name" value="RUN"/>
    <property type="match status" value="2"/>
</dbReference>
<evidence type="ECO:0000256" key="2">
    <source>
        <dbReference type="ARBA" id="ARBA00022553"/>
    </source>
</evidence>
<dbReference type="GO" id="GO:0005770">
    <property type="term" value="C:late endosome"/>
    <property type="evidence" value="ECO:0007669"/>
    <property type="project" value="UniProtKB-SubCell"/>
</dbReference>
<dbReference type="Pfam" id="PF13901">
    <property type="entry name" value="RH_dom"/>
    <property type="match status" value="1"/>
</dbReference>
<organism evidence="11 12">
    <name type="scientific">Diaphorina citri</name>
    <name type="common">Asian citrus psyllid</name>
    <dbReference type="NCBI Taxonomy" id="121845"/>
    <lineage>
        <taxon>Eukaryota</taxon>
        <taxon>Metazoa</taxon>
        <taxon>Ecdysozoa</taxon>
        <taxon>Arthropoda</taxon>
        <taxon>Hexapoda</taxon>
        <taxon>Insecta</taxon>
        <taxon>Pterygota</taxon>
        <taxon>Neoptera</taxon>
        <taxon>Paraneoptera</taxon>
        <taxon>Hemiptera</taxon>
        <taxon>Sternorrhyncha</taxon>
        <taxon>Psylloidea</taxon>
        <taxon>Psyllidae</taxon>
        <taxon>Diaphorininae</taxon>
        <taxon>Diaphorina</taxon>
    </lineage>
</organism>
<dbReference type="Proteomes" id="UP000079169">
    <property type="component" value="Unplaced"/>
</dbReference>
<gene>
    <name evidence="12" type="primary">LOC103518223</name>
</gene>
<keyword evidence="7" id="KW-0862">Zinc</keyword>
<evidence type="ECO:0000256" key="8">
    <source>
        <dbReference type="ARBA" id="ARBA00023006"/>
    </source>
</evidence>
<reference evidence="12" key="1">
    <citation type="submission" date="2025-08" db="UniProtKB">
        <authorList>
            <consortium name="RefSeq"/>
        </authorList>
    </citation>
    <scope>IDENTIFICATION</scope>
</reference>
<keyword evidence="6" id="KW-0863">Zinc-finger</keyword>
<dbReference type="RefSeq" id="XP_026685898.1">
    <property type="nucleotide sequence ID" value="XM_026830097.1"/>
</dbReference>
<dbReference type="SUPFAM" id="SSF140741">
    <property type="entry name" value="RUN domain-like"/>
    <property type="match status" value="2"/>
</dbReference>
<dbReference type="PANTHER" id="PTHR12326">
    <property type="entry name" value="PLECKSTRIN HOMOLOGY DOMAIN CONTAINING PROTEIN"/>
    <property type="match status" value="1"/>
</dbReference>
<dbReference type="PROSITE" id="PS50826">
    <property type="entry name" value="RUN"/>
    <property type="match status" value="2"/>
</dbReference>
<dbReference type="CTD" id="9842"/>
<evidence type="ECO:0000256" key="3">
    <source>
        <dbReference type="ARBA" id="ARBA00022723"/>
    </source>
</evidence>
<dbReference type="Gene3D" id="1.20.58.900">
    <property type="match status" value="2"/>
</dbReference>
<keyword evidence="2" id="KW-0597">Phosphoprotein</keyword>
<feature type="compositionally biased region" description="Polar residues" evidence="9">
    <location>
        <begin position="390"/>
        <end position="421"/>
    </location>
</feature>
<evidence type="ECO:0000256" key="5">
    <source>
        <dbReference type="ARBA" id="ARBA00022753"/>
    </source>
</evidence>